<feature type="transmembrane region" description="Helical" evidence="2">
    <location>
        <begin position="190"/>
        <end position="212"/>
    </location>
</feature>
<sequence length="390" mass="43437">MGLTMGAMLIGVLIATMLYGVSIVQTYIYFCIKSPEIPREREDSWFLKTLVAAVFLCDTVHQILISHTSAHAFLSLTAFAHFTSRASVYTYVITEYGKPTTLNEAVWSLLAEVLFNGLSGFLAQSFYALRVWRCMLIFNFRLLDNATTLTLFYGPFSLFCEFGSITAFGIKALVSVKTFTDLAHMKRLSVLVNALAAAGDIYIAAVLTILLYKSKTGFRRSDAMITRLMVFAINTGLLTALCAIGSLVSICVAPTTFLYIGFFFVIGRLYANSLLCALNARSYIRSTCEAYNSTEAIENMFTSRDTGISRPSQRSRFSIHIHTLHQRDTNRDLKKGTRGQGPEEVAMSPIEHRHRTSFCDQDNSANIAKQSTNQPPPCLVRQHQVPRNGV</sequence>
<comment type="caution">
    <text evidence="4">The sequence shown here is derived from an EMBL/GenBank/DDBJ whole genome shotgun (WGS) entry which is preliminary data.</text>
</comment>
<dbReference type="EMBL" id="JBAHYK010002343">
    <property type="protein sequence ID" value="KAL0565271.1"/>
    <property type="molecule type" value="Genomic_DNA"/>
</dbReference>
<dbReference type="Proteomes" id="UP001465976">
    <property type="component" value="Unassembled WGS sequence"/>
</dbReference>
<feature type="domain" description="DUF6534" evidence="3">
    <location>
        <begin position="196"/>
        <end position="282"/>
    </location>
</feature>
<feature type="transmembrane region" description="Helical" evidence="2">
    <location>
        <begin position="150"/>
        <end position="170"/>
    </location>
</feature>
<feature type="transmembrane region" description="Helical" evidence="2">
    <location>
        <begin position="256"/>
        <end position="278"/>
    </location>
</feature>
<protein>
    <recommendedName>
        <fullName evidence="3">DUF6534 domain-containing protein</fullName>
    </recommendedName>
</protein>
<dbReference type="PANTHER" id="PTHR40465:SF1">
    <property type="entry name" value="DUF6534 DOMAIN-CONTAINING PROTEIN"/>
    <property type="match status" value="1"/>
</dbReference>
<feature type="region of interest" description="Disordered" evidence="1">
    <location>
        <begin position="327"/>
        <end position="353"/>
    </location>
</feature>
<dbReference type="Pfam" id="PF20152">
    <property type="entry name" value="DUF6534"/>
    <property type="match status" value="1"/>
</dbReference>
<evidence type="ECO:0000313" key="5">
    <source>
        <dbReference type="Proteomes" id="UP001465976"/>
    </source>
</evidence>
<proteinExistence type="predicted"/>
<keyword evidence="5" id="KW-1185">Reference proteome</keyword>
<dbReference type="InterPro" id="IPR045339">
    <property type="entry name" value="DUF6534"/>
</dbReference>
<name>A0ABR3EQU1_9AGAR</name>
<keyword evidence="2" id="KW-1133">Transmembrane helix</keyword>
<accession>A0ABR3EQU1</accession>
<reference evidence="4 5" key="1">
    <citation type="submission" date="2024-02" db="EMBL/GenBank/DDBJ databases">
        <title>A draft genome for the cacao thread blight pathogen Marasmius crinis-equi.</title>
        <authorList>
            <person name="Cohen S.P."/>
            <person name="Baruah I.K."/>
            <person name="Amoako-Attah I."/>
            <person name="Bukari Y."/>
            <person name="Meinhardt L.W."/>
            <person name="Bailey B.A."/>
        </authorList>
    </citation>
    <scope>NUCLEOTIDE SEQUENCE [LARGE SCALE GENOMIC DNA]</scope>
    <source>
        <strain evidence="4 5">GH-76</strain>
    </source>
</reference>
<evidence type="ECO:0000256" key="2">
    <source>
        <dbReference type="SAM" id="Phobius"/>
    </source>
</evidence>
<feature type="transmembrane region" description="Helical" evidence="2">
    <location>
        <begin position="45"/>
        <end position="65"/>
    </location>
</feature>
<feature type="transmembrane region" description="Helical" evidence="2">
    <location>
        <begin position="7"/>
        <end position="30"/>
    </location>
</feature>
<feature type="transmembrane region" description="Helical" evidence="2">
    <location>
        <begin position="105"/>
        <end position="129"/>
    </location>
</feature>
<feature type="region of interest" description="Disordered" evidence="1">
    <location>
        <begin position="367"/>
        <end position="390"/>
    </location>
</feature>
<keyword evidence="2" id="KW-0812">Transmembrane</keyword>
<gene>
    <name evidence="4" type="ORF">V5O48_016757</name>
</gene>
<dbReference type="PANTHER" id="PTHR40465">
    <property type="entry name" value="CHROMOSOME 1, WHOLE GENOME SHOTGUN SEQUENCE"/>
    <property type="match status" value="1"/>
</dbReference>
<evidence type="ECO:0000256" key="1">
    <source>
        <dbReference type="SAM" id="MobiDB-lite"/>
    </source>
</evidence>
<feature type="transmembrane region" description="Helical" evidence="2">
    <location>
        <begin position="224"/>
        <end position="250"/>
    </location>
</feature>
<evidence type="ECO:0000259" key="3">
    <source>
        <dbReference type="Pfam" id="PF20152"/>
    </source>
</evidence>
<keyword evidence="2" id="KW-0472">Membrane</keyword>
<evidence type="ECO:0000313" key="4">
    <source>
        <dbReference type="EMBL" id="KAL0565271.1"/>
    </source>
</evidence>
<organism evidence="4 5">
    <name type="scientific">Marasmius crinis-equi</name>
    <dbReference type="NCBI Taxonomy" id="585013"/>
    <lineage>
        <taxon>Eukaryota</taxon>
        <taxon>Fungi</taxon>
        <taxon>Dikarya</taxon>
        <taxon>Basidiomycota</taxon>
        <taxon>Agaricomycotina</taxon>
        <taxon>Agaricomycetes</taxon>
        <taxon>Agaricomycetidae</taxon>
        <taxon>Agaricales</taxon>
        <taxon>Marasmiineae</taxon>
        <taxon>Marasmiaceae</taxon>
        <taxon>Marasmius</taxon>
    </lineage>
</organism>